<feature type="compositionally biased region" description="Low complexity" evidence="1">
    <location>
        <begin position="42"/>
        <end position="56"/>
    </location>
</feature>
<evidence type="ECO:0008006" key="5">
    <source>
        <dbReference type="Google" id="ProtNLM"/>
    </source>
</evidence>
<evidence type="ECO:0000313" key="4">
    <source>
        <dbReference type="Proteomes" id="UP001230654"/>
    </source>
</evidence>
<dbReference type="RefSeq" id="WP_307164507.1">
    <property type="nucleotide sequence ID" value="NZ_JAUSWV010000002.1"/>
</dbReference>
<keyword evidence="2" id="KW-0812">Transmembrane</keyword>
<organism evidence="3 4">
    <name type="scientific">Streptomyces rishiriensis</name>
    <dbReference type="NCBI Taxonomy" id="68264"/>
    <lineage>
        <taxon>Bacteria</taxon>
        <taxon>Bacillati</taxon>
        <taxon>Actinomycetota</taxon>
        <taxon>Actinomycetes</taxon>
        <taxon>Kitasatosporales</taxon>
        <taxon>Streptomycetaceae</taxon>
        <taxon>Streptomyces</taxon>
    </lineage>
</organism>
<keyword evidence="2" id="KW-0472">Membrane</keyword>
<evidence type="ECO:0000256" key="2">
    <source>
        <dbReference type="SAM" id="Phobius"/>
    </source>
</evidence>
<evidence type="ECO:0000313" key="3">
    <source>
        <dbReference type="EMBL" id="MDQ0582394.1"/>
    </source>
</evidence>
<feature type="transmembrane region" description="Helical" evidence="2">
    <location>
        <begin position="12"/>
        <end position="32"/>
    </location>
</feature>
<dbReference type="EMBL" id="JAUSWV010000002">
    <property type="protein sequence ID" value="MDQ0582394.1"/>
    <property type="molecule type" value="Genomic_DNA"/>
</dbReference>
<accession>A0ABU0NTG4</accession>
<sequence>MDVPEEGKRSGLLALAVLGVLLVAVLTVFTVFDGDDSGGDDGAATSAATAARQDGANADSGSGGTQQPSGGATPIVALTEVAAAHEVMAKYMAGLNTYDHASKPAAWSAPLLQLTTGDTQMEQVTALPTGKDWAQCEAGRCSSKGTATVVRDAMISDDLVRDSGRSISSVVNVTAARTTDGQTVTESNRWLVTVKEESGVWVVSGFDIFGLGDVGASDESGE</sequence>
<feature type="region of interest" description="Disordered" evidence="1">
    <location>
        <begin position="42"/>
        <end position="72"/>
    </location>
</feature>
<proteinExistence type="predicted"/>
<protein>
    <recommendedName>
        <fullName evidence="5">Secreted protein</fullName>
    </recommendedName>
</protein>
<comment type="caution">
    <text evidence="3">The sequence shown here is derived from an EMBL/GenBank/DDBJ whole genome shotgun (WGS) entry which is preliminary data.</text>
</comment>
<keyword evidence="2" id="KW-1133">Transmembrane helix</keyword>
<evidence type="ECO:0000256" key="1">
    <source>
        <dbReference type="SAM" id="MobiDB-lite"/>
    </source>
</evidence>
<keyword evidence="4" id="KW-1185">Reference proteome</keyword>
<dbReference type="Proteomes" id="UP001230654">
    <property type="component" value="Unassembled WGS sequence"/>
</dbReference>
<name>A0ABU0NTG4_STRRH</name>
<reference evidence="3 4" key="1">
    <citation type="submission" date="2023-07" db="EMBL/GenBank/DDBJ databases">
        <title>Comparative genomics of wheat-associated soil bacteria to identify genetic determinants of phenazine resistance.</title>
        <authorList>
            <person name="Mouncey N."/>
        </authorList>
    </citation>
    <scope>NUCLEOTIDE SEQUENCE [LARGE SCALE GENOMIC DNA]</scope>
    <source>
        <strain evidence="3 4">B2I6</strain>
    </source>
</reference>
<gene>
    <name evidence="3" type="ORF">QF030_004572</name>
</gene>